<evidence type="ECO:0000313" key="4">
    <source>
        <dbReference type="EMBL" id="HJF71601.1"/>
    </source>
</evidence>
<feature type="transmembrane region" description="Helical" evidence="1">
    <location>
        <begin position="81"/>
        <end position="102"/>
    </location>
</feature>
<reference evidence="4" key="1">
    <citation type="journal article" date="2021" name="PeerJ">
        <title>Extensive microbial diversity within the chicken gut microbiome revealed by metagenomics and culture.</title>
        <authorList>
            <person name="Gilroy R."/>
            <person name="Ravi A."/>
            <person name="Getino M."/>
            <person name="Pursley I."/>
            <person name="Horton D.L."/>
            <person name="Alikhan N.F."/>
            <person name="Baker D."/>
            <person name="Gharbi K."/>
            <person name="Hall N."/>
            <person name="Watson M."/>
            <person name="Adriaenssens E.M."/>
            <person name="Foster-Nyarko E."/>
            <person name="Jarju S."/>
            <person name="Secka A."/>
            <person name="Antonio M."/>
            <person name="Oren A."/>
            <person name="Chaudhuri R.R."/>
            <person name="La Ragione R."/>
            <person name="Hildebrand F."/>
            <person name="Pallen M.J."/>
        </authorList>
    </citation>
    <scope>NUCLEOTIDE SEQUENCE</scope>
    <source>
        <strain evidence="4">6966</strain>
    </source>
</reference>
<dbReference type="Proteomes" id="UP000742098">
    <property type="component" value="Unassembled WGS sequence"/>
</dbReference>
<dbReference type="Gene3D" id="2.60.120.1440">
    <property type="match status" value="1"/>
</dbReference>
<accession>A0A921KZA6</accession>
<dbReference type="InterPro" id="IPR032508">
    <property type="entry name" value="FecR_C"/>
</dbReference>
<evidence type="ECO:0000259" key="2">
    <source>
        <dbReference type="Pfam" id="PF04773"/>
    </source>
</evidence>
<dbReference type="PIRSF" id="PIRSF018266">
    <property type="entry name" value="FecR"/>
    <property type="match status" value="1"/>
</dbReference>
<name>A0A921KZA6_9BACT</name>
<dbReference type="GO" id="GO:0016989">
    <property type="term" value="F:sigma factor antagonist activity"/>
    <property type="evidence" value="ECO:0007669"/>
    <property type="project" value="TreeGrafter"/>
</dbReference>
<keyword evidence="1" id="KW-0812">Transmembrane</keyword>
<dbReference type="FunFam" id="2.60.120.1440:FF:000001">
    <property type="entry name" value="Putative anti-sigma factor"/>
    <property type="match status" value="1"/>
</dbReference>
<dbReference type="PANTHER" id="PTHR30273:SF2">
    <property type="entry name" value="PROTEIN FECR"/>
    <property type="match status" value="1"/>
</dbReference>
<gene>
    <name evidence="4" type="ORF">K8V05_12685</name>
</gene>
<evidence type="ECO:0000256" key="1">
    <source>
        <dbReference type="SAM" id="Phobius"/>
    </source>
</evidence>
<dbReference type="PANTHER" id="PTHR30273">
    <property type="entry name" value="PERIPLASMIC SIGNAL SENSOR AND SIGMA FACTOR ACTIVATOR FECR-RELATED"/>
    <property type="match status" value="1"/>
</dbReference>
<dbReference type="Gene3D" id="3.55.50.30">
    <property type="match status" value="1"/>
</dbReference>
<evidence type="ECO:0000313" key="5">
    <source>
        <dbReference type="Proteomes" id="UP000742098"/>
    </source>
</evidence>
<proteinExistence type="predicted"/>
<organism evidence="4 5">
    <name type="scientific">Butyricimonas virosa</name>
    <dbReference type="NCBI Taxonomy" id="544645"/>
    <lineage>
        <taxon>Bacteria</taxon>
        <taxon>Pseudomonadati</taxon>
        <taxon>Bacteroidota</taxon>
        <taxon>Bacteroidia</taxon>
        <taxon>Bacteroidales</taxon>
        <taxon>Odoribacteraceae</taxon>
        <taxon>Butyricimonas</taxon>
    </lineage>
</organism>
<comment type="caution">
    <text evidence="4">The sequence shown here is derived from an EMBL/GenBank/DDBJ whole genome shotgun (WGS) entry which is preliminary data.</text>
</comment>
<evidence type="ECO:0000259" key="3">
    <source>
        <dbReference type="Pfam" id="PF16344"/>
    </source>
</evidence>
<sequence>MDIEWEKIKRVITGNASEQEKQEVETWKEESGQREEFYEDAVSYYDNISEENDDLSQEEIARAWLQVRARTSKRRQISRQMIGWIAGAAIFAGLLLGVRLFFTEPIRDVPQKVETEGIRLVLSDGTTHMVQTEEQVTLDIPGFEVNEKEGLRQLEKQQEIPDKREVTYNEVIVPRGADYQLTLADGTHVMLNSDSRIRFPDEFEGSERRVYVQGEVYFKVAHDENCPFFVETGAMMVRVLGTEFNVKAYEGTGTATTLVAGRVGVKTKTDSLTLVPGEQCEVDEVSGRLTIREADLVTVLAWKNGEFVFKDVALEDMMNELSRWYDMEVVYESEALKSDRYYIYVERSKTLEEVLNKVALIGNMKYKIDGKKVIISRQ</sequence>
<dbReference type="InterPro" id="IPR006860">
    <property type="entry name" value="FecR"/>
</dbReference>
<dbReference type="AlphaFoldDB" id="A0A921KZA6"/>
<dbReference type="EMBL" id="DYVS01000235">
    <property type="protein sequence ID" value="HJF71601.1"/>
    <property type="molecule type" value="Genomic_DNA"/>
</dbReference>
<dbReference type="Pfam" id="PF16344">
    <property type="entry name" value="FecR_C"/>
    <property type="match status" value="1"/>
</dbReference>
<dbReference type="Pfam" id="PF04773">
    <property type="entry name" value="FecR"/>
    <property type="match status" value="1"/>
</dbReference>
<protein>
    <submittedName>
        <fullName evidence="4">DUF4974 domain-containing protein</fullName>
    </submittedName>
</protein>
<dbReference type="InterPro" id="IPR012373">
    <property type="entry name" value="Ferrdict_sens_TM"/>
</dbReference>
<keyword evidence="1" id="KW-1133">Transmembrane helix</keyword>
<feature type="domain" description="Protein FecR C-terminal" evidence="3">
    <location>
        <begin position="306"/>
        <end position="375"/>
    </location>
</feature>
<feature type="domain" description="FecR protein" evidence="2">
    <location>
        <begin position="174"/>
        <end position="263"/>
    </location>
</feature>
<keyword evidence="1" id="KW-0472">Membrane</keyword>
<reference evidence="4" key="2">
    <citation type="submission" date="2021-09" db="EMBL/GenBank/DDBJ databases">
        <authorList>
            <person name="Gilroy R."/>
        </authorList>
    </citation>
    <scope>NUCLEOTIDE SEQUENCE</scope>
    <source>
        <strain evidence="4">6966</strain>
    </source>
</reference>